<name>A0ABV8I3T0_9ACTN</name>
<dbReference type="EMBL" id="JBHSBM010000010">
    <property type="protein sequence ID" value="MFC4057594.1"/>
    <property type="molecule type" value="Genomic_DNA"/>
</dbReference>
<dbReference type="PANTHER" id="PTHR35794:SF2">
    <property type="entry name" value="CELL DIVISION PROTEIN DIVIVA"/>
    <property type="match status" value="1"/>
</dbReference>
<comment type="subcellular location">
    <subcellularLocation>
        <location evidence="1">Cytoplasm</location>
    </subcellularLocation>
</comment>
<evidence type="ECO:0000256" key="5">
    <source>
        <dbReference type="ARBA" id="ARBA00022618"/>
    </source>
</evidence>
<feature type="region of interest" description="Disordered" evidence="9">
    <location>
        <begin position="89"/>
        <end position="360"/>
    </location>
</feature>
<evidence type="ECO:0000256" key="2">
    <source>
        <dbReference type="ARBA" id="ARBA00009008"/>
    </source>
</evidence>
<protein>
    <recommendedName>
        <fullName evidence="3">Cell wall synthesis protein Wag31</fullName>
    </recommendedName>
    <alternativeName>
        <fullName evidence="8">Antigen 84</fullName>
    </alternativeName>
</protein>
<evidence type="ECO:0000256" key="8">
    <source>
        <dbReference type="ARBA" id="ARBA00031737"/>
    </source>
</evidence>
<keyword evidence="5" id="KW-0132">Cell division</keyword>
<feature type="compositionally biased region" description="Low complexity" evidence="9">
    <location>
        <begin position="291"/>
        <end position="322"/>
    </location>
</feature>
<dbReference type="InterPro" id="IPR019933">
    <property type="entry name" value="DivIVA_domain"/>
</dbReference>
<dbReference type="Proteomes" id="UP001595850">
    <property type="component" value="Unassembled WGS sequence"/>
</dbReference>
<proteinExistence type="inferred from homology"/>
<feature type="compositionally biased region" description="Pro residues" evidence="9">
    <location>
        <begin position="124"/>
        <end position="140"/>
    </location>
</feature>
<dbReference type="PANTHER" id="PTHR35794">
    <property type="entry name" value="CELL DIVISION PROTEIN DIVIVA"/>
    <property type="match status" value="1"/>
</dbReference>
<organism evidence="10 11">
    <name type="scientific">Planomonospora corallina</name>
    <dbReference type="NCBI Taxonomy" id="1806052"/>
    <lineage>
        <taxon>Bacteria</taxon>
        <taxon>Bacillati</taxon>
        <taxon>Actinomycetota</taxon>
        <taxon>Actinomycetes</taxon>
        <taxon>Streptosporangiales</taxon>
        <taxon>Streptosporangiaceae</taxon>
        <taxon>Planomonospora</taxon>
    </lineage>
</organism>
<dbReference type="RefSeq" id="WP_377285628.1">
    <property type="nucleotide sequence ID" value="NZ_JBHSBM010000010.1"/>
</dbReference>
<reference evidence="11" key="1">
    <citation type="journal article" date="2019" name="Int. J. Syst. Evol. Microbiol.">
        <title>The Global Catalogue of Microorganisms (GCM) 10K type strain sequencing project: providing services to taxonomists for standard genome sequencing and annotation.</title>
        <authorList>
            <consortium name="The Broad Institute Genomics Platform"/>
            <consortium name="The Broad Institute Genome Sequencing Center for Infectious Disease"/>
            <person name="Wu L."/>
            <person name="Ma J."/>
        </authorList>
    </citation>
    <scope>NUCLEOTIDE SEQUENCE [LARGE SCALE GENOMIC DNA]</scope>
    <source>
        <strain evidence="11">TBRC 4489</strain>
    </source>
</reference>
<feature type="compositionally biased region" description="Low complexity" evidence="9">
    <location>
        <begin position="258"/>
        <end position="281"/>
    </location>
</feature>
<feature type="compositionally biased region" description="Basic and acidic residues" evidence="9">
    <location>
        <begin position="243"/>
        <end position="255"/>
    </location>
</feature>
<evidence type="ECO:0000256" key="6">
    <source>
        <dbReference type="ARBA" id="ARBA00023054"/>
    </source>
</evidence>
<evidence type="ECO:0000256" key="1">
    <source>
        <dbReference type="ARBA" id="ARBA00004496"/>
    </source>
</evidence>
<feature type="compositionally biased region" description="Low complexity" evidence="9">
    <location>
        <begin position="141"/>
        <end position="157"/>
    </location>
</feature>
<keyword evidence="6" id="KW-0175">Coiled coil</keyword>
<comment type="caution">
    <text evidence="10">The sequence shown here is derived from an EMBL/GenBank/DDBJ whole genome shotgun (WGS) entry which is preliminary data.</text>
</comment>
<dbReference type="Gene3D" id="6.10.250.660">
    <property type="match status" value="3"/>
</dbReference>
<evidence type="ECO:0000256" key="9">
    <source>
        <dbReference type="SAM" id="MobiDB-lite"/>
    </source>
</evidence>
<dbReference type="InterPro" id="IPR007793">
    <property type="entry name" value="DivIVA_fam"/>
</dbReference>
<evidence type="ECO:0000256" key="4">
    <source>
        <dbReference type="ARBA" id="ARBA00022490"/>
    </source>
</evidence>
<accession>A0ABV8I3T0</accession>
<keyword evidence="11" id="KW-1185">Reference proteome</keyword>
<evidence type="ECO:0000256" key="7">
    <source>
        <dbReference type="ARBA" id="ARBA00023306"/>
    </source>
</evidence>
<evidence type="ECO:0000313" key="10">
    <source>
        <dbReference type="EMBL" id="MFC4057594.1"/>
    </source>
</evidence>
<evidence type="ECO:0000313" key="11">
    <source>
        <dbReference type="Proteomes" id="UP001595850"/>
    </source>
</evidence>
<feature type="compositionally biased region" description="Low complexity" evidence="9">
    <location>
        <begin position="89"/>
        <end position="109"/>
    </location>
</feature>
<gene>
    <name evidence="10" type="ORF">ACFOWE_04775</name>
</gene>
<sequence length="472" mass="47649">MNRFPRVLGVRYGYDPDQVDALIRRIEGTLGRGEPVGEPITADEIRDARFRTKLGGYNETAVDYALDAFIVAVETLTAGTHRAEPAAVEAPGAGTPQTPAAAGPWNGAGNEAGNGAGNGHAPADPRPAAPPAPPAPPAAAVPPAAHVPPAAQDAHVPLVSQTPPTGPDRPVHAPPGPDVRVAPAPDLLSGPAAPDPAPVHAPPGPDVRVAPAPDVTQGPVPDAPSVPDVESGAGTGPAPAGPVREDRPVPEDRPETGPVVGAVPASAEPAAGAVPVSAEPVTDVRPVVETPAVPGAPSAPDADPHPAEAAAATVPLAPAAQGPVPPAPPAPAAQGPVPTAPSEPAQAAPARSVPWPTPPASIPGPVPLRLPDYRPVAQERAAPPAAEEEAARVERVAFRPGRLGMGYDEEEVDVFLDRVAATLRGTAEDPVTPADVREARFSTVIFRPGYSVSQVDAFLNDMAEVLERHLGG</sequence>
<comment type="similarity">
    <text evidence="2">Belongs to the DivIVA family.</text>
</comment>
<keyword evidence="7" id="KW-0131">Cell cycle</keyword>
<keyword evidence="4" id="KW-0963">Cytoplasm</keyword>
<feature type="compositionally biased region" description="Pro residues" evidence="9">
    <location>
        <begin position="193"/>
        <end position="205"/>
    </location>
</feature>
<dbReference type="NCBIfam" id="TIGR03544">
    <property type="entry name" value="DivI1A_domain"/>
    <property type="match status" value="3"/>
</dbReference>
<feature type="compositionally biased region" description="Pro residues" evidence="9">
    <location>
        <begin position="164"/>
        <end position="177"/>
    </location>
</feature>
<evidence type="ECO:0000256" key="3">
    <source>
        <dbReference type="ARBA" id="ARBA00018787"/>
    </source>
</evidence>